<sequence>MSEAGEARPVVSIINDNSVKPQDGANSVETSSMPCDTISAKVSGISPKKQPALKTSALDSPSTALVSRPIESISLDVPLKTAAAEKTCADGDAGKKIKKKRKKKKKQDQSQSGADISVDVGVEHSGDSD</sequence>
<feature type="region of interest" description="Disordered" evidence="1">
    <location>
        <begin position="81"/>
        <end position="129"/>
    </location>
</feature>
<evidence type="ECO:0000313" key="2">
    <source>
        <dbReference type="EMBL" id="VEL24848.1"/>
    </source>
</evidence>
<name>A0A3S5A136_9PLAT</name>
<protein>
    <submittedName>
        <fullName evidence="2">Uncharacterized protein</fullName>
    </submittedName>
</protein>
<gene>
    <name evidence="2" type="ORF">PXEA_LOCUS18288</name>
</gene>
<keyword evidence="3" id="KW-1185">Reference proteome</keyword>
<evidence type="ECO:0000313" key="3">
    <source>
        <dbReference type="Proteomes" id="UP000784294"/>
    </source>
</evidence>
<reference evidence="2" key="1">
    <citation type="submission" date="2018-11" db="EMBL/GenBank/DDBJ databases">
        <authorList>
            <consortium name="Pathogen Informatics"/>
        </authorList>
    </citation>
    <scope>NUCLEOTIDE SEQUENCE</scope>
</reference>
<accession>A0A3S5A136</accession>
<dbReference type="EMBL" id="CAAALY010070079">
    <property type="protein sequence ID" value="VEL24848.1"/>
    <property type="molecule type" value="Genomic_DNA"/>
</dbReference>
<dbReference type="Proteomes" id="UP000784294">
    <property type="component" value="Unassembled WGS sequence"/>
</dbReference>
<comment type="caution">
    <text evidence="2">The sequence shown here is derived from an EMBL/GenBank/DDBJ whole genome shotgun (WGS) entry which is preliminary data.</text>
</comment>
<organism evidence="2 3">
    <name type="scientific">Protopolystoma xenopodis</name>
    <dbReference type="NCBI Taxonomy" id="117903"/>
    <lineage>
        <taxon>Eukaryota</taxon>
        <taxon>Metazoa</taxon>
        <taxon>Spiralia</taxon>
        <taxon>Lophotrochozoa</taxon>
        <taxon>Platyhelminthes</taxon>
        <taxon>Monogenea</taxon>
        <taxon>Polyopisthocotylea</taxon>
        <taxon>Polystomatidea</taxon>
        <taxon>Polystomatidae</taxon>
        <taxon>Protopolystoma</taxon>
    </lineage>
</organism>
<feature type="compositionally biased region" description="Basic residues" evidence="1">
    <location>
        <begin position="96"/>
        <end position="106"/>
    </location>
</feature>
<feature type="compositionally biased region" description="Polar residues" evidence="1">
    <location>
        <begin position="14"/>
        <end position="34"/>
    </location>
</feature>
<evidence type="ECO:0000256" key="1">
    <source>
        <dbReference type="SAM" id="MobiDB-lite"/>
    </source>
</evidence>
<proteinExistence type="predicted"/>
<feature type="region of interest" description="Disordered" evidence="1">
    <location>
        <begin position="1"/>
        <end position="64"/>
    </location>
</feature>
<dbReference type="AlphaFoldDB" id="A0A3S5A136"/>